<dbReference type="EMBL" id="AGNL01035642">
    <property type="protein sequence ID" value="EJK54571.1"/>
    <property type="molecule type" value="Genomic_DNA"/>
</dbReference>
<evidence type="ECO:0000259" key="7">
    <source>
        <dbReference type="Pfam" id="PF22725"/>
    </source>
</evidence>
<dbReference type="OMA" id="KMIQAPF"/>
<sequence length="344" mass="36937">MSSGEASPRPVRWAILGTGSIANDMVQILKQLEGAEVLAVGSRSAEGADRFGSRWGIPRRYGTYEDAASDADVDVALRHPQDCKMAISNGKAVLCEKSMSPDATVAREVLDAASDAGVLFVHGVWSRFFPAMARLREIIDSGKIGTVRSARASFCQNDGAGSCSALLETGIYCAQFLQWVLGGSGGEGEPKVRGACRVVHESGNDEHVSAIIEFPGDRVGSFECSLAHCSGRSATVYGTGGVIDVSFPFWCPTSVTVTRMSGLGSQKWEEPEVHECPLPEDIAPLQTEDGETPGFNFVNSQGLSYEAREVNRCVREGLTESPLFNSRQCLEIMKLIEDIGRYGS</sequence>
<evidence type="ECO:0000259" key="6">
    <source>
        <dbReference type="Pfam" id="PF01408"/>
    </source>
</evidence>
<dbReference type="eggNOG" id="KOG2741">
    <property type="taxonomic scope" value="Eukaryota"/>
</dbReference>
<accession>K0S0H0</accession>
<dbReference type="GO" id="GO:0047837">
    <property type="term" value="F:D-xylose 1-dehydrogenase (NADP+) activity"/>
    <property type="evidence" value="ECO:0007669"/>
    <property type="project" value="UniProtKB-EC"/>
</dbReference>
<dbReference type="EC" id="1.1.1.179" evidence="3"/>
<dbReference type="InterPro" id="IPR000683">
    <property type="entry name" value="Gfo/Idh/MocA-like_OxRdtase_N"/>
</dbReference>
<dbReference type="GO" id="GO:0000166">
    <property type="term" value="F:nucleotide binding"/>
    <property type="evidence" value="ECO:0007669"/>
    <property type="project" value="InterPro"/>
</dbReference>
<dbReference type="OrthoDB" id="2129491at2759"/>
<comment type="caution">
    <text evidence="8">The sequence shown here is derived from an EMBL/GenBank/DDBJ whole genome shotgun (WGS) entry which is preliminary data.</text>
</comment>
<comment type="catalytic activity">
    <reaction evidence="5">
        <text>D-xylose + NADP(+) = D-xylono-1,5-lactone + NADPH + H(+)</text>
        <dbReference type="Rhea" id="RHEA:22000"/>
        <dbReference type="ChEBI" id="CHEBI:15378"/>
        <dbReference type="ChEBI" id="CHEBI:15867"/>
        <dbReference type="ChEBI" id="CHEBI:53455"/>
        <dbReference type="ChEBI" id="CHEBI:57783"/>
        <dbReference type="ChEBI" id="CHEBI:58349"/>
        <dbReference type="EC" id="1.1.1.179"/>
    </reaction>
</comment>
<dbReference type="PANTHER" id="PTHR22604">
    <property type="entry name" value="OXIDOREDUCTASES"/>
    <property type="match status" value="1"/>
</dbReference>
<protein>
    <recommendedName>
        <fullName evidence="3">D-xylose 1-dehydrogenase (NADP(+), D-xylono-1,5-lactone-forming)</fullName>
        <ecNumber evidence="3">1.1.1.179</ecNumber>
    </recommendedName>
    <alternativeName>
        <fullName evidence="4">D-xylose-NADP dehydrogenase</fullName>
    </alternativeName>
</protein>
<dbReference type="Gene3D" id="3.40.50.720">
    <property type="entry name" value="NAD(P)-binding Rossmann-like Domain"/>
    <property type="match status" value="1"/>
</dbReference>
<organism evidence="8 9">
    <name type="scientific">Thalassiosira oceanica</name>
    <name type="common">Marine diatom</name>
    <dbReference type="NCBI Taxonomy" id="159749"/>
    <lineage>
        <taxon>Eukaryota</taxon>
        <taxon>Sar</taxon>
        <taxon>Stramenopiles</taxon>
        <taxon>Ochrophyta</taxon>
        <taxon>Bacillariophyta</taxon>
        <taxon>Coscinodiscophyceae</taxon>
        <taxon>Thalassiosirophycidae</taxon>
        <taxon>Thalassiosirales</taxon>
        <taxon>Thalassiosiraceae</taxon>
        <taxon>Thalassiosira</taxon>
    </lineage>
</organism>
<dbReference type="Proteomes" id="UP000266841">
    <property type="component" value="Unassembled WGS sequence"/>
</dbReference>
<evidence type="ECO:0000256" key="5">
    <source>
        <dbReference type="ARBA" id="ARBA00049233"/>
    </source>
</evidence>
<reference evidence="8 9" key="1">
    <citation type="journal article" date="2012" name="Genome Biol.">
        <title>Genome and low-iron response of an oceanic diatom adapted to chronic iron limitation.</title>
        <authorList>
            <person name="Lommer M."/>
            <person name="Specht M."/>
            <person name="Roy A.S."/>
            <person name="Kraemer L."/>
            <person name="Andreson R."/>
            <person name="Gutowska M.A."/>
            <person name="Wolf J."/>
            <person name="Bergner S.V."/>
            <person name="Schilhabel M.B."/>
            <person name="Klostermeier U.C."/>
            <person name="Beiko R.G."/>
            <person name="Rosenstiel P."/>
            <person name="Hippler M."/>
            <person name="Laroche J."/>
        </authorList>
    </citation>
    <scope>NUCLEOTIDE SEQUENCE [LARGE SCALE GENOMIC DNA]</scope>
    <source>
        <strain evidence="8 9">CCMP1005</strain>
    </source>
</reference>
<gene>
    <name evidence="8" type="ORF">THAOC_25789</name>
</gene>
<dbReference type="PANTHER" id="PTHR22604:SF105">
    <property type="entry name" value="TRANS-1,2-DIHYDROBENZENE-1,2-DIOL DEHYDROGENASE"/>
    <property type="match status" value="1"/>
</dbReference>
<evidence type="ECO:0000313" key="8">
    <source>
        <dbReference type="EMBL" id="EJK54571.1"/>
    </source>
</evidence>
<evidence type="ECO:0000256" key="4">
    <source>
        <dbReference type="ARBA" id="ARBA00042988"/>
    </source>
</evidence>
<keyword evidence="9" id="KW-1185">Reference proteome</keyword>
<proteinExistence type="inferred from homology"/>
<dbReference type="InterPro" id="IPR036291">
    <property type="entry name" value="NAD(P)-bd_dom_sf"/>
</dbReference>
<evidence type="ECO:0000256" key="3">
    <source>
        <dbReference type="ARBA" id="ARBA00038984"/>
    </source>
</evidence>
<dbReference type="Gene3D" id="3.30.360.10">
    <property type="entry name" value="Dihydrodipicolinate Reductase, domain 2"/>
    <property type="match status" value="1"/>
</dbReference>
<comment type="similarity">
    <text evidence="1">Belongs to the Gfo/Idh/MocA family.</text>
</comment>
<dbReference type="InterPro" id="IPR055170">
    <property type="entry name" value="GFO_IDH_MocA-like_dom"/>
</dbReference>
<dbReference type="SUPFAM" id="SSF51735">
    <property type="entry name" value="NAD(P)-binding Rossmann-fold domains"/>
    <property type="match status" value="1"/>
</dbReference>
<dbReference type="AlphaFoldDB" id="K0S0H0"/>
<name>K0S0H0_THAOC</name>
<keyword evidence="2" id="KW-0560">Oxidoreductase</keyword>
<dbReference type="Pfam" id="PF22725">
    <property type="entry name" value="GFO_IDH_MocA_C3"/>
    <property type="match status" value="1"/>
</dbReference>
<evidence type="ECO:0000256" key="1">
    <source>
        <dbReference type="ARBA" id="ARBA00010928"/>
    </source>
</evidence>
<dbReference type="Pfam" id="PF01408">
    <property type="entry name" value="GFO_IDH_MocA"/>
    <property type="match status" value="1"/>
</dbReference>
<dbReference type="SUPFAM" id="SSF55347">
    <property type="entry name" value="Glyceraldehyde-3-phosphate dehydrogenase-like, C-terminal domain"/>
    <property type="match status" value="1"/>
</dbReference>
<feature type="domain" description="GFO/IDH/MocA-like oxidoreductase" evidence="7">
    <location>
        <begin position="133"/>
        <end position="243"/>
    </location>
</feature>
<evidence type="ECO:0000313" key="9">
    <source>
        <dbReference type="Proteomes" id="UP000266841"/>
    </source>
</evidence>
<feature type="domain" description="Gfo/Idh/MocA-like oxidoreductase N-terminal" evidence="6">
    <location>
        <begin position="11"/>
        <end position="121"/>
    </location>
</feature>
<dbReference type="InterPro" id="IPR050984">
    <property type="entry name" value="Gfo/Idh/MocA_domain"/>
</dbReference>
<evidence type="ECO:0000256" key="2">
    <source>
        <dbReference type="ARBA" id="ARBA00023002"/>
    </source>
</evidence>